<sequence>MYEVGDKKYYLKILGWYVSYDSMTGNITQTSWKTNAHSYTQSEIDELQKLAIFQPINLEKCKEEAVD</sequence>
<dbReference type="AlphaFoldDB" id="A0A9X2FG85"/>
<dbReference type="RefSeq" id="WP_253358689.1">
    <property type="nucleotide sequence ID" value="NZ_JAIULA010000001.1"/>
</dbReference>
<name>A0A9X2FG85_9LACO</name>
<proteinExistence type="predicted"/>
<gene>
    <name evidence="1" type="ORF">LB941_00955</name>
</gene>
<evidence type="ECO:0000313" key="2">
    <source>
        <dbReference type="Proteomes" id="UP001139006"/>
    </source>
</evidence>
<dbReference type="EMBL" id="JAIULA010000001">
    <property type="protein sequence ID" value="MCP0885902.1"/>
    <property type="molecule type" value="Genomic_DNA"/>
</dbReference>
<keyword evidence="2" id="KW-1185">Reference proteome</keyword>
<dbReference type="Proteomes" id="UP001139006">
    <property type="component" value="Unassembled WGS sequence"/>
</dbReference>
<reference evidence="1 2" key="1">
    <citation type="journal article" date="2023" name="Int. J. Syst. Evol. Microbiol.">
        <title>Ligilactobacillus ubinensis sp. nov., a novel species isolated from the wild ferment of a durian fruit (Durio zibethinus).</title>
        <authorList>
            <person name="Heng Y.C."/>
            <person name="Menon N."/>
            <person name="Chen B."/>
            <person name="Loo B.Z.L."/>
            <person name="Wong G.W.J."/>
            <person name="Lim A.C.H."/>
            <person name="Silvaraju S."/>
            <person name="Kittelmann S."/>
        </authorList>
    </citation>
    <scope>NUCLEOTIDE SEQUENCE [LARGE SCALE GENOMIC DNA]</scope>
    <source>
        <strain evidence="1 2">WILCCON 0076</strain>
    </source>
</reference>
<organism evidence="1 2">
    <name type="scientific">Ligilactobacillus ubinensis</name>
    <dbReference type="NCBI Taxonomy" id="2876789"/>
    <lineage>
        <taxon>Bacteria</taxon>
        <taxon>Bacillati</taxon>
        <taxon>Bacillota</taxon>
        <taxon>Bacilli</taxon>
        <taxon>Lactobacillales</taxon>
        <taxon>Lactobacillaceae</taxon>
        <taxon>Ligilactobacillus</taxon>
    </lineage>
</organism>
<comment type="caution">
    <text evidence="1">The sequence shown here is derived from an EMBL/GenBank/DDBJ whole genome shotgun (WGS) entry which is preliminary data.</text>
</comment>
<protein>
    <submittedName>
        <fullName evidence="1">Uncharacterized protein</fullName>
    </submittedName>
</protein>
<evidence type="ECO:0000313" key="1">
    <source>
        <dbReference type="EMBL" id="MCP0885902.1"/>
    </source>
</evidence>
<accession>A0A9X2FG85</accession>